<organism evidence="5">
    <name type="scientific">Oppiella nova</name>
    <dbReference type="NCBI Taxonomy" id="334625"/>
    <lineage>
        <taxon>Eukaryota</taxon>
        <taxon>Metazoa</taxon>
        <taxon>Ecdysozoa</taxon>
        <taxon>Arthropoda</taxon>
        <taxon>Chelicerata</taxon>
        <taxon>Arachnida</taxon>
        <taxon>Acari</taxon>
        <taxon>Acariformes</taxon>
        <taxon>Sarcoptiformes</taxon>
        <taxon>Oribatida</taxon>
        <taxon>Brachypylina</taxon>
        <taxon>Oppioidea</taxon>
        <taxon>Oppiidae</taxon>
        <taxon>Oppiella</taxon>
    </lineage>
</organism>
<dbReference type="GO" id="GO:0019905">
    <property type="term" value="F:syntaxin binding"/>
    <property type="evidence" value="ECO:0007669"/>
    <property type="project" value="TreeGrafter"/>
</dbReference>
<dbReference type="Gene3D" id="1.25.40.10">
    <property type="entry name" value="Tetratricopeptide repeat domain"/>
    <property type="match status" value="1"/>
</dbReference>
<dbReference type="PROSITE" id="PS50892">
    <property type="entry name" value="V_SNARE"/>
    <property type="match status" value="1"/>
</dbReference>
<name>A0A7R9QP66_9ACAR</name>
<evidence type="ECO:0000313" key="5">
    <source>
        <dbReference type="EMBL" id="CAD7651514.1"/>
    </source>
</evidence>
<evidence type="ECO:0000313" key="6">
    <source>
        <dbReference type="Proteomes" id="UP000728032"/>
    </source>
</evidence>
<dbReference type="AlphaFoldDB" id="A0A7R9QP66"/>
<keyword evidence="6" id="KW-1185">Reference proteome</keyword>
<evidence type="ECO:0000256" key="3">
    <source>
        <dbReference type="PROSITE-ProRule" id="PRU00290"/>
    </source>
</evidence>
<dbReference type="InterPro" id="IPR013905">
    <property type="entry name" value="Lgl_C_dom"/>
</dbReference>
<dbReference type="GO" id="GO:0031201">
    <property type="term" value="C:SNARE complex"/>
    <property type="evidence" value="ECO:0007669"/>
    <property type="project" value="TreeGrafter"/>
</dbReference>
<reference evidence="5" key="1">
    <citation type="submission" date="2020-11" db="EMBL/GenBank/DDBJ databases">
        <authorList>
            <person name="Tran Van P."/>
        </authorList>
    </citation>
    <scope>NUCLEOTIDE SEQUENCE</scope>
</reference>
<dbReference type="InterPro" id="IPR011990">
    <property type="entry name" value="TPR-like_helical_dom_sf"/>
</dbReference>
<keyword evidence="2" id="KW-0963">Cytoplasm</keyword>
<dbReference type="PANTHER" id="PTHR10241">
    <property type="entry name" value="LETHAL 2 GIANT LARVAE PROTEIN"/>
    <property type="match status" value="1"/>
</dbReference>
<evidence type="ECO:0000256" key="2">
    <source>
        <dbReference type="ARBA" id="ARBA00022490"/>
    </source>
</evidence>
<dbReference type="GO" id="GO:0005886">
    <property type="term" value="C:plasma membrane"/>
    <property type="evidence" value="ECO:0007669"/>
    <property type="project" value="TreeGrafter"/>
</dbReference>
<sequence>KIDSSFSRSRSSSISSLENITIESVLYIAFAETYCTKSDSICLAVYLGTGNIVVYSLPSLRLLIDIDFLALTDVRIARTICFSANGHGMYMSSPSTLTKFTILSSFRDLMADMVGTLFTAAKELPEPPKPTFLKSLFGGGTSSLDREELFGESSAGKPSKTTARHIPGTSAGMEQMKAQTGTMAAEMARLREGLSERGEKVAQLEDRTARMASEAESFGSAAHNGLALGIEYYIKLEPELILNITKIYLQFSPNEPIILGQPLPPSLRQAKDILQPLVNACPTQKEPLYLMAKVKYLSGDIQAAISLLQKCLDQNPSFSDGHLLMAQISIHYGNYQTASKSLEVALSHNFNTEGSKLLNDLLEDCRDTPDEGRIMIANAQLAEARGDI</sequence>
<dbReference type="InterPro" id="IPR042855">
    <property type="entry name" value="V_SNARE_CC"/>
</dbReference>
<dbReference type="InterPro" id="IPR056832">
    <property type="entry name" value="ARM_TT21_2nd"/>
</dbReference>
<dbReference type="GO" id="GO:0006893">
    <property type="term" value="P:Golgi to plasma membrane transport"/>
    <property type="evidence" value="ECO:0007669"/>
    <property type="project" value="TreeGrafter"/>
</dbReference>
<dbReference type="CDD" id="cd15873">
    <property type="entry name" value="R-SNARE_STXBP5_6"/>
    <property type="match status" value="1"/>
</dbReference>
<evidence type="ECO:0000259" key="4">
    <source>
        <dbReference type="PROSITE" id="PS50892"/>
    </source>
</evidence>
<protein>
    <recommendedName>
        <fullName evidence="4">V-SNARE coiled-coil homology domain-containing protein</fullName>
    </recommendedName>
</protein>
<dbReference type="Gene3D" id="1.20.5.110">
    <property type="match status" value="1"/>
</dbReference>
<dbReference type="Pfam" id="PF08596">
    <property type="entry name" value="Lgl_C"/>
    <property type="match status" value="1"/>
</dbReference>
<keyword evidence="3" id="KW-0175">Coiled coil</keyword>
<accession>A0A7R9QP66</accession>
<dbReference type="GO" id="GO:0045159">
    <property type="term" value="F:myosin II binding"/>
    <property type="evidence" value="ECO:0007669"/>
    <property type="project" value="TreeGrafter"/>
</dbReference>
<proteinExistence type="predicted"/>
<feature type="domain" description="V-SNARE coiled-coil homology" evidence="4">
    <location>
        <begin position="172"/>
        <end position="235"/>
    </location>
</feature>
<dbReference type="SUPFAM" id="SSF58038">
    <property type="entry name" value="SNARE fusion complex"/>
    <property type="match status" value="1"/>
</dbReference>
<dbReference type="EMBL" id="CAJPVJ010004719">
    <property type="protein sequence ID" value="CAG2168853.1"/>
    <property type="molecule type" value="Genomic_DNA"/>
</dbReference>
<dbReference type="Proteomes" id="UP000728032">
    <property type="component" value="Unassembled WGS sequence"/>
</dbReference>
<dbReference type="GO" id="GO:0006887">
    <property type="term" value="P:exocytosis"/>
    <property type="evidence" value="ECO:0007669"/>
    <property type="project" value="TreeGrafter"/>
</dbReference>
<dbReference type="SUPFAM" id="SSF48452">
    <property type="entry name" value="TPR-like"/>
    <property type="match status" value="1"/>
</dbReference>
<evidence type="ECO:0000256" key="1">
    <source>
        <dbReference type="ARBA" id="ARBA00004496"/>
    </source>
</evidence>
<feature type="non-terminal residue" evidence="5">
    <location>
        <position position="388"/>
    </location>
</feature>
<gene>
    <name evidence="5" type="ORF">ONB1V03_LOCUS8337</name>
</gene>
<dbReference type="OrthoDB" id="10259630at2759"/>
<dbReference type="PANTHER" id="PTHR10241:SF25">
    <property type="entry name" value="TOMOSYN, ISOFORM C"/>
    <property type="match status" value="1"/>
</dbReference>
<dbReference type="GO" id="GO:0005096">
    <property type="term" value="F:GTPase activator activity"/>
    <property type="evidence" value="ECO:0007669"/>
    <property type="project" value="TreeGrafter"/>
</dbReference>
<dbReference type="Pfam" id="PF25060">
    <property type="entry name" value="ARM_TT21_2nd"/>
    <property type="match status" value="1"/>
</dbReference>
<dbReference type="EMBL" id="OC919544">
    <property type="protein sequence ID" value="CAD7651514.1"/>
    <property type="molecule type" value="Genomic_DNA"/>
</dbReference>
<comment type="subcellular location">
    <subcellularLocation>
        <location evidence="1">Cytoplasm</location>
    </subcellularLocation>
</comment>
<feature type="non-terminal residue" evidence="5">
    <location>
        <position position="1"/>
    </location>
</feature>